<dbReference type="Proteomes" id="UP000239504">
    <property type="component" value="Unassembled WGS sequence"/>
</dbReference>
<dbReference type="OrthoDB" id="6810892at2"/>
<comment type="caution">
    <text evidence="4">The sequence shown here is derived from an EMBL/GenBank/DDBJ whole genome shotgun (WGS) entry which is preliminary data.</text>
</comment>
<keyword evidence="2" id="KW-1133">Transmembrane helix</keyword>
<feature type="domain" description="Peptidoglycan binding-like" evidence="3">
    <location>
        <begin position="501"/>
        <end position="541"/>
    </location>
</feature>
<evidence type="ECO:0000259" key="3">
    <source>
        <dbReference type="Pfam" id="PF01471"/>
    </source>
</evidence>
<dbReference type="InterPro" id="IPR050767">
    <property type="entry name" value="Sel1_AlgK"/>
</dbReference>
<keyword evidence="2" id="KW-0472">Membrane</keyword>
<evidence type="ECO:0000256" key="1">
    <source>
        <dbReference type="SAM" id="MobiDB-lite"/>
    </source>
</evidence>
<name>A0A2S7K9S8_9PROT</name>
<feature type="transmembrane region" description="Helical" evidence="2">
    <location>
        <begin position="65"/>
        <end position="86"/>
    </location>
</feature>
<feature type="region of interest" description="Disordered" evidence="1">
    <location>
        <begin position="326"/>
        <end position="359"/>
    </location>
</feature>
<protein>
    <recommendedName>
        <fullName evidence="3">Peptidoglycan binding-like domain-containing protein</fullName>
    </recommendedName>
</protein>
<feature type="compositionally biased region" description="Basic and acidic residues" evidence="1">
    <location>
        <begin position="374"/>
        <end position="384"/>
    </location>
</feature>
<evidence type="ECO:0000313" key="5">
    <source>
        <dbReference type="Proteomes" id="UP000239504"/>
    </source>
</evidence>
<dbReference type="InterPro" id="IPR011990">
    <property type="entry name" value="TPR-like_helical_dom_sf"/>
</dbReference>
<dbReference type="InterPro" id="IPR006597">
    <property type="entry name" value="Sel1-like"/>
</dbReference>
<gene>
    <name evidence="4" type="ORF">CW354_04785</name>
</gene>
<dbReference type="SMART" id="SM00671">
    <property type="entry name" value="SEL1"/>
    <property type="match status" value="3"/>
</dbReference>
<dbReference type="PANTHER" id="PTHR11102:SF160">
    <property type="entry name" value="ERAD-ASSOCIATED E3 UBIQUITIN-PROTEIN LIGASE COMPONENT HRD3"/>
    <property type="match status" value="1"/>
</dbReference>
<dbReference type="PANTHER" id="PTHR11102">
    <property type="entry name" value="SEL-1-LIKE PROTEIN"/>
    <property type="match status" value="1"/>
</dbReference>
<sequence>MVLKSFTRTRTGARGMLRFIRSAWANLTGRGRQSLDWESTIDGKVVTKQSKKSEPPSVLDKLSRLVALSLALTLSVSVAISVSFFIGRKAGADSVVTASGFSSPVDWVRLADWTDHVDEEFRAGRGREASAYHGKRFDQLAFGLHYRAKDATKKSYYFLTLAAMRGSVPAAKLREDLAIAENEKAAMDAELVKTMIRGGREGNFLLGMLYLQNKAFSLAQHPDNLYCYYFSLEEKLKLGRSVNKGLKRDEPTWPPCEKNFQLNGAAQLVFPNLILPRDDKKAYLAFARASLCFHHEASLWMNAMQNAKLIDQDMAESLQKTAVQERDEGGEDFCVGDRGGTFNPDNAGREPSDGSRDRTTAVARRYCALEPDDGFSKAQRERPGRSGYDPANDAQEAPLCADGSARDPYCSESAEALEAADEARVCLRLGDAMLSAGDVDLALRYYRASIARGRRYGAQASLVAGDRLRAITITCEYTTASLAEIARGTDGDKIIDLEHRQRALKALGYYNGAIDGKYGAMTRTGMRAFQREFGFDETGALSALETVLLICQAAETKSDRDSQNVLGIMYAAGLGVVQNTDLGLEWFERAASRGSVEAYYNLARIYGTGTILSSYRLCDIVENDDRARAYYQDAARLGHPEASAESFDDFAARVKRETATGLELKGRSCGRSRQAPPEGQNK</sequence>
<dbReference type="Pfam" id="PF01471">
    <property type="entry name" value="PG_binding_1"/>
    <property type="match status" value="1"/>
</dbReference>
<dbReference type="SUPFAM" id="SSF47090">
    <property type="entry name" value="PGBD-like"/>
    <property type="match status" value="1"/>
</dbReference>
<dbReference type="Gene3D" id="1.25.40.10">
    <property type="entry name" value="Tetratricopeptide repeat domain"/>
    <property type="match status" value="1"/>
</dbReference>
<feature type="region of interest" description="Disordered" evidence="1">
    <location>
        <begin position="374"/>
        <end position="400"/>
    </location>
</feature>
<reference evidence="4 5" key="1">
    <citation type="submission" date="2017-12" db="EMBL/GenBank/DDBJ databases">
        <authorList>
            <person name="Hurst M.R.H."/>
        </authorList>
    </citation>
    <scope>NUCLEOTIDE SEQUENCE [LARGE SCALE GENOMIC DNA]</scope>
    <source>
        <strain evidence="4 5">SY-3-19</strain>
    </source>
</reference>
<proteinExistence type="predicted"/>
<dbReference type="Pfam" id="PF08238">
    <property type="entry name" value="Sel1"/>
    <property type="match status" value="2"/>
</dbReference>
<keyword evidence="5" id="KW-1185">Reference proteome</keyword>
<keyword evidence="2" id="KW-0812">Transmembrane</keyword>
<accession>A0A2S7K9S8</accession>
<dbReference type="SUPFAM" id="SSF81901">
    <property type="entry name" value="HCP-like"/>
    <property type="match status" value="1"/>
</dbReference>
<dbReference type="AlphaFoldDB" id="A0A2S7K9S8"/>
<feature type="compositionally biased region" description="Basic and acidic residues" evidence="1">
    <location>
        <begin position="347"/>
        <end position="359"/>
    </location>
</feature>
<evidence type="ECO:0000313" key="4">
    <source>
        <dbReference type="EMBL" id="PQA89255.1"/>
    </source>
</evidence>
<dbReference type="InterPro" id="IPR002477">
    <property type="entry name" value="Peptidoglycan-bd-like"/>
</dbReference>
<dbReference type="EMBL" id="PJCH01000003">
    <property type="protein sequence ID" value="PQA89255.1"/>
    <property type="molecule type" value="Genomic_DNA"/>
</dbReference>
<evidence type="ECO:0000256" key="2">
    <source>
        <dbReference type="SAM" id="Phobius"/>
    </source>
</evidence>
<organism evidence="4 5">
    <name type="scientific">Hyphococcus luteus</name>
    <dbReference type="NCBI Taxonomy" id="2058213"/>
    <lineage>
        <taxon>Bacteria</taxon>
        <taxon>Pseudomonadati</taxon>
        <taxon>Pseudomonadota</taxon>
        <taxon>Alphaproteobacteria</taxon>
        <taxon>Parvularculales</taxon>
        <taxon>Parvularculaceae</taxon>
        <taxon>Hyphococcus</taxon>
    </lineage>
</organism>
<dbReference type="InterPro" id="IPR036365">
    <property type="entry name" value="PGBD-like_sf"/>
</dbReference>